<dbReference type="EMBL" id="CAUYUJ010016416">
    <property type="protein sequence ID" value="CAK0865020.1"/>
    <property type="molecule type" value="Genomic_DNA"/>
</dbReference>
<evidence type="ECO:0000313" key="1">
    <source>
        <dbReference type="EMBL" id="CAK0865020.1"/>
    </source>
</evidence>
<comment type="caution">
    <text evidence="1">The sequence shown here is derived from an EMBL/GenBank/DDBJ whole genome shotgun (WGS) entry which is preliminary data.</text>
</comment>
<reference evidence="1" key="1">
    <citation type="submission" date="2023-10" db="EMBL/GenBank/DDBJ databases">
        <authorList>
            <person name="Chen Y."/>
            <person name="Shah S."/>
            <person name="Dougan E. K."/>
            <person name="Thang M."/>
            <person name="Chan C."/>
        </authorList>
    </citation>
    <scope>NUCLEOTIDE SEQUENCE [LARGE SCALE GENOMIC DNA]</scope>
</reference>
<evidence type="ECO:0008006" key="3">
    <source>
        <dbReference type="Google" id="ProtNLM"/>
    </source>
</evidence>
<sequence length="107" mass="11507">MKLRLGRGTSVAMARANMMRFCCCVYSSIWAVAAGAGVCRGAWRSANAGAGASMPISQRQSTTSSAEACLFRLQGAPRARANQTYSGFWSIVWHASGPLGRRLLRCF</sequence>
<keyword evidence="2" id="KW-1185">Reference proteome</keyword>
<accession>A0ABN9UY66</accession>
<name>A0ABN9UY66_9DINO</name>
<dbReference type="Proteomes" id="UP001189429">
    <property type="component" value="Unassembled WGS sequence"/>
</dbReference>
<protein>
    <recommendedName>
        <fullName evidence="3">Secreted protein</fullName>
    </recommendedName>
</protein>
<evidence type="ECO:0000313" key="2">
    <source>
        <dbReference type="Proteomes" id="UP001189429"/>
    </source>
</evidence>
<gene>
    <name evidence="1" type="ORF">PCOR1329_LOCUS52705</name>
</gene>
<organism evidence="1 2">
    <name type="scientific">Prorocentrum cordatum</name>
    <dbReference type="NCBI Taxonomy" id="2364126"/>
    <lineage>
        <taxon>Eukaryota</taxon>
        <taxon>Sar</taxon>
        <taxon>Alveolata</taxon>
        <taxon>Dinophyceae</taxon>
        <taxon>Prorocentrales</taxon>
        <taxon>Prorocentraceae</taxon>
        <taxon>Prorocentrum</taxon>
    </lineage>
</organism>
<proteinExistence type="predicted"/>